<comment type="caution">
    <text evidence="1">The sequence shown here is derived from an EMBL/GenBank/DDBJ whole genome shotgun (WGS) entry which is preliminary data.</text>
</comment>
<dbReference type="EMBL" id="BPLR01016160">
    <property type="protein sequence ID" value="GIY81722.1"/>
    <property type="molecule type" value="Genomic_DNA"/>
</dbReference>
<protein>
    <submittedName>
        <fullName evidence="1">Uncharacterized protein</fullName>
    </submittedName>
</protein>
<keyword evidence="2" id="KW-1185">Reference proteome</keyword>
<organism evidence="1 2">
    <name type="scientific">Caerostris extrusa</name>
    <name type="common">Bark spider</name>
    <name type="synonym">Caerostris bankana</name>
    <dbReference type="NCBI Taxonomy" id="172846"/>
    <lineage>
        <taxon>Eukaryota</taxon>
        <taxon>Metazoa</taxon>
        <taxon>Ecdysozoa</taxon>
        <taxon>Arthropoda</taxon>
        <taxon>Chelicerata</taxon>
        <taxon>Arachnida</taxon>
        <taxon>Araneae</taxon>
        <taxon>Araneomorphae</taxon>
        <taxon>Entelegynae</taxon>
        <taxon>Araneoidea</taxon>
        <taxon>Araneidae</taxon>
        <taxon>Caerostris</taxon>
    </lineage>
</organism>
<evidence type="ECO:0000313" key="1">
    <source>
        <dbReference type="EMBL" id="GIY81722.1"/>
    </source>
</evidence>
<accession>A0AAV4WGE5</accession>
<dbReference type="Proteomes" id="UP001054945">
    <property type="component" value="Unassembled WGS sequence"/>
</dbReference>
<reference evidence="1 2" key="1">
    <citation type="submission" date="2021-06" db="EMBL/GenBank/DDBJ databases">
        <title>Caerostris extrusa draft genome.</title>
        <authorList>
            <person name="Kono N."/>
            <person name="Arakawa K."/>
        </authorList>
    </citation>
    <scope>NUCLEOTIDE SEQUENCE [LARGE SCALE GENOMIC DNA]</scope>
</reference>
<name>A0AAV4WGE5_CAEEX</name>
<evidence type="ECO:0000313" key="2">
    <source>
        <dbReference type="Proteomes" id="UP001054945"/>
    </source>
</evidence>
<dbReference type="AlphaFoldDB" id="A0AAV4WGE5"/>
<sequence>MAFICLHRSSQTCGLRIFLKAFGLRRSLEVAAFLGLHRSSSFLNLHRSMVFIDSCLRRPVGEQDIGHYRRYRGTWVKENLYDRESMTSNGNM</sequence>
<gene>
    <name evidence="1" type="ORF">CEXT_137351</name>
</gene>
<proteinExistence type="predicted"/>